<dbReference type="InterPro" id="IPR016685">
    <property type="entry name" value="Silence_cplx_Nase-comp_TudorSN"/>
</dbReference>
<comment type="subcellular location">
    <subcellularLocation>
        <location evidence="3">Cytoplasm</location>
        <location evidence="3">Perinuclear region</location>
    </subcellularLocation>
    <subcellularLocation>
        <location evidence="2">Cytoplasmic granule</location>
    </subcellularLocation>
    <subcellularLocation>
        <location evidence="1">Endoplasmic reticulum</location>
    </subcellularLocation>
</comment>
<reference evidence="14" key="1">
    <citation type="submission" date="2020-03" db="EMBL/GenBank/DDBJ databases">
        <authorList>
            <person name="Zhang R."/>
        </authorList>
    </citation>
    <scope>NUCLEOTIDE SEQUENCE</scope>
</reference>
<dbReference type="InterPro" id="IPR035437">
    <property type="entry name" value="SNase_OB-fold_sf"/>
</dbReference>
<dbReference type="GO" id="GO:0010372">
    <property type="term" value="P:positive regulation of gibberellin biosynthetic process"/>
    <property type="evidence" value="ECO:0007669"/>
    <property type="project" value="UniProtKB-ARBA"/>
</dbReference>
<dbReference type="GO" id="GO:0000932">
    <property type="term" value="C:P-body"/>
    <property type="evidence" value="ECO:0007669"/>
    <property type="project" value="UniProtKB-ARBA"/>
</dbReference>
<evidence type="ECO:0000256" key="3">
    <source>
        <dbReference type="ARBA" id="ARBA00004556"/>
    </source>
</evidence>
<evidence type="ECO:0000256" key="6">
    <source>
        <dbReference type="ARBA" id="ARBA00022722"/>
    </source>
</evidence>
<dbReference type="GO" id="GO:0006397">
    <property type="term" value="P:mRNA processing"/>
    <property type="evidence" value="ECO:0007669"/>
    <property type="project" value="UniProtKB-ARBA"/>
</dbReference>
<feature type="domain" description="TNase-like" evidence="13">
    <location>
        <begin position="583"/>
        <end position="710"/>
    </location>
</feature>
<evidence type="ECO:0000256" key="8">
    <source>
        <dbReference type="ARBA" id="ARBA00022801"/>
    </source>
</evidence>
<dbReference type="GO" id="GO:0034605">
    <property type="term" value="P:cellular response to heat"/>
    <property type="evidence" value="ECO:0007669"/>
    <property type="project" value="UniProtKB-ARBA"/>
</dbReference>
<dbReference type="FunFam" id="2.40.50.90:FF:000011">
    <property type="entry name" value="Ribonuclease"/>
    <property type="match status" value="1"/>
</dbReference>
<evidence type="ECO:0000256" key="1">
    <source>
        <dbReference type="ARBA" id="ARBA00004240"/>
    </source>
</evidence>
<evidence type="ECO:0000256" key="4">
    <source>
        <dbReference type="ARBA" id="ARBA00022490"/>
    </source>
</evidence>
<dbReference type="PIRSF" id="PIRSF017179">
    <property type="entry name" value="RISC-Tudor-SN"/>
    <property type="match status" value="1"/>
</dbReference>
<dbReference type="InterPro" id="IPR016071">
    <property type="entry name" value="Staphylococal_nuclease_OB-fold"/>
</dbReference>
<proteinExistence type="predicted"/>
<dbReference type="InterPro" id="IPR002999">
    <property type="entry name" value="Tudor"/>
</dbReference>
<dbReference type="GO" id="GO:0004518">
    <property type="term" value="F:nuclease activity"/>
    <property type="evidence" value="ECO:0007669"/>
    <property type="project" value="UniProtKB-KW"/>
</dbReference>
<dbReference type="EMBL" id="GILB01004953">
    <property type="protein sequence ID" value="NUU85286.1"/>
    <property type="molecule type" value="Transcribed_RNA"/>
</dbReference>
<dbReference type="GO" id="GO:0005783">
    <property type="term" value="C:endoplasmic reticulum"/>
    <property type="evidence" value="ECO:0007669"/>
    <property type="project" value="UniProtKB-SubCell"/>
</dbReference>
<keyword evidence="5" id="KW-0597">Phosphoprotein</keyword>
<dbReference type="Gene3D" id="2.40.50.90">
    <property type="match status" value="5"/>
</dbReference>
<dbReference type="GO" id="GO:0031332">
    <property type="term" value="C:RNAi effector complex"/>
    <property type="evidence" value="ECO:0007669"/>
    <property type="project" value="InterPro"/>
</dbReference>
<comment type="function">
    <text evidence="11">Cytoprotective ribonuclease (RNase) required for resistance to abiotic stresses, acting as a positive regulator of mRNA decapping during stress.</text>
</comment>
<sequence length="985" mass="107916">MATSTAGATGWYRGKVKAVPSGDSLVIMAMTSSKPGPPPEKTITLSSLIAPRLARRGGVDEPFAWNSREYLRKLCIGKEVTFKVDYAVPSIGREFGCVFLGEKNVALLVVSEGWAKVREQGQQKGEASPFLAELLRLEDQAKQQGLGRWSKAPGASEASIRNLPPSAIGDSSNFDAMGLLAANKGTPMECIVEQVRDGSTIRVYLLPDFQFVQVFVAGIQAPSMGKRAAIETVGETVTTSNGTNGDTSETRAPLTSAQRLAASAAPPEVAPDPFGMEAKHFTELRTLNRDVRIVLEGVDKFSNLIGSVYYPDGESAKDLALELVENGLAKFVEWSANMMEEDAKRQLKTAELQAKKSRLRFWTNYVPPATNSKAIHDQNFTGKVVEVVSGDCVIVADDSVPYGSPLAERRVNLSSIRCPKMGNPRRDEKPAPYAREAKEFLRTRLIGRQVNVRMEYSRKMTDGPTAAPVPGDARVMDFGSIFLLSPTKGDEASTAPSTAVGQQPGINVAELVVSRGFGTVIRHRDFEERSNFYDALLAAESRAIAGKKGIHSAKDPPVSHITDLTTASSKKAREFLPHMHKNRRISAVVEYVLSGHRFKLLIPKETCSIAFSFSGIRCPGRDEPYSEEAIALMRRKIMQRDVEIEVETVDRTGTFLGSLWESRTNMGVTLLEAGLAKFQTSFGTDRIPEAHLLEQAEQSAKRQKLKIWEKYVEGEEVNNGPAVESKQKEVLKVVVTEVLDGGRFYVQTVGDQKIASIQQQLASLSLQEAPVIGAFNPKRGDIVLAQFSADNSWNRAMIVNAPRGAVESPKDKFEVFYIDYGNQEEVPYSHLRPLDPSVSAASGLAQLCSLAYIKVPSLEEDCGPEAAQYFSDNTLNSSKEFRAKVEERDTSAGKVKGQGTGPVLIVTLVAVDSEISLNASLVQEGLARIEKRKKWDSMERKVALDNLEKFQDEARADRRGLWVHGDIESDDEDVVLPAKKAGGRR</sequence>
<feature type="domain" description="Tudor" evidence="12">
    <location>
        <begin position="776"/>
        <end position="841"/>
    </location>
</feature>
<evidence type="ECO:0000256" key="10">
    <source>
        <dbReference type="ARBA" id="ARBA00022990"/>
    </source>
</evidence>
<dbReference type="GO" id="GO:0005635">
    <property type="term" value="C:nuclear envelope"/>
    <property type="evidence" value="ECO:0007669"/>
    <property type="project" value="UniProtKB-ARBA"/>
</dbReference>
<dbReference type="GO" id="GO:0005829">
    <property type="term" value="C:cytosol"/>
    <property type="evidence" value="ECO:0007669"/>
    <property type="project" value="UniProtKB-UniRule"/>
</dbReference>
<evidence type="ECO:0000259" key="12">
    <source>
        <dbReference type="PROSITE" id="PS50304"/>
    </source>
</evidence>
<dbReference type="PROSITE" id="PS50830">
    <property type="entry name" value="TNASE_3"/>
    <property type="match status" value="4"/>
</dbReference>
<dbReference type="SMART" id="SM00333">
    <property type="entry name" value="TUDOR"/>
    <property type="match status" value="1"/>
</dbReference>
<organism evidence="14">
    <name type="scientific">Populus davidiana</name>
    <dbReference type="NCBI Taxonomy" id="266767"/>
    <lineage>
        <taxon>Eukaryota</taxon>
        <taxon>Viridiplantae</taxon>
        <taxon>Streptophyta</taxon>
        <taxon>Embryophyta</taxon>
        <taxon>Tracheophyta</taxon>
        <taxon>Spermatophyta</taxon>
        <taxon>Magnoliopsida</taxon>
        <taxon>eudicotyledons</taxon>
        <taxon>Gunneridae</taxon>
        <taxon>Pentapetalae</taxon>
        <taxon>rosids</taxon>
        <taxon>fabids</taxon>
        <taxon>Malpighiales</taxon>
        <taxon>Salicaceae</taxon>
        <taxon>Saliceae</taxon>
        <taxon>Populus</taxon>
    </lineage>
</organism>
<name>A0A6M2EMH7_9ROSI</name>
<dbReference type="AlphaFoldDB" id="A0A6M2EMH7"/>
<dbReference type="SMART" id="SM00318">
    <property type="entry name" value="SNc"/>
    <property type="match status" value="4"/>
</dbReference>
<dbReference type="GO" id="GO:0003729">
    <property type="term" value="F:mRNA binding"/>
    <property type="evidence" value="ECO:0007669"/>
    <property type="project" value="UniProtKB-ARBA"/>
</dbReference>
<dbReference type="FunFam" id="2.40.50.90:FF:000018">
    <property type="entry name" value="Ribonuclease"/>
    <property type="match status" value="1"/>
</dbReference>
<keyword evidence="7" id="KW-0677">Repeat</keyword>
<dbReference type="Pfam" id="PF00567">
    <property type="entry name" value="TUDOR"/>
    <property type="match status" value="1"/>
</dbReference>
<evidence type="ECO:0000256" key="9">
    <source>
        <dbReference type="ARBA" id="ARBA00022824"/>
    </source>
</evidence>
<dbReference type="FunFam" id="2.40.50.90:FF:000015">
    <property type="entry name" value="Ribonuclease"/>
    <property type="match status" value="1"/>
</dbReference>
<feature type="domain" description="TNase-like" evidence="13">
    <location>
        <begin position="378"/>
        <end position="553"/>
    </location>
</feature>
<evidence type="ECO:0000256" key="2">
    <source>
        <dbReference type="ARBA" id="ARBA00004463"/>
    </source>
</evidence>
<dbReference type="InterPro" id="IPR047395">
    <property type="entry name" value="Tudor_AtTudor1-like"/>
</dbReference>
<keyword evidence="4 11" id="KW-0963">Cytoplasm</keyword>
<evidence type="ECO:0000256" key="7">
    <source>
        <dbReference type="ARBA" id="ARBA00022737"/>
    </source>
</evidence>
<dbReference type="PROSITE" id="PS50304">
    <property type="entry name" value="TUDOR"/>
    <property type="match status" value="1"/>
</dbReference>
<dbReference type="CDD" id="cd20443">
    <property type="entry name" value="Tudor_AtTudor1-like"/>
    <property type="match status" value="1"/>
</dbReference>
<accession>A0A6M2EMH7</accession>
<dbReference type="GO" id="GO:0009651">
    <property type="term" value="P:response to salt stress"/>
    <property type="evidence" value="ECO:0007669"/>
    <property type="project" value="UniProtKB-ARBA"/>
</dbReference>
<dbReference type="FunFam" id="2.30.30.140:FF:000018">
    <property type="entry name" value="Serine/threonine-protein kinase 31"/>
    <property type="match status" value="1"/>
</dbReference>
<keyword evidence="9" id="KW-0256">Endoplasmic reticulum</keyword>
<dbReference type="GO" id="GO:0016787">
    <property type="term" value="F:hydrolase activity"/>
    <property type="evidence" value="ECO:0007669"/>
    <property type="project" value="UniProtKB-KW"/>
</dbReference>
<dbReference type="GO" id="GO:0006402">
    <property type="term" value="P:mRNA catabolic process"/>
    <property type="evidence" value="ECO:0007669"/>
    <property type="project" value="UniProtKB-UniRule"/>
</dbReference>
<dbReference type="GO" id="GO:0048471">
    <property type="term" value="C:perinuclear region of cytoplasm"/>
    <property type="evidence" value="ECO:0007669"/>
    <property type="project" value="UniProtKB-SubCell"/>
</dbReference>
<keyword evidence="6" id="KW-0540">Nuclease</keyword>
<protein>
    <recommendedName>
        <fullName evidence="11">Ribonuclease</fullName>
    </recommendedName>
</protein>
<dbReference type="PANTHER" id="PTHR12302">
    <property type="entry name" value="EBNA2 BINDING PROTEIN P100"/>
    <property type="match status" value="1"/>
</dbReference>
<dbReference type="SUPFAM" id="SSF63748">
    <property type="entry name" value="Tudor/PWWP/MBT"/>
    <property type="match status" value="1"/>
</dbReference>
<feature type="domain" description="TNase-like" evidence="13">
    <location>
        <begin position="186"/>
        <end position="364"/>
    </location>
</feature>
<evidence type="ECO:0000259" key="13">
    <source>
        <dbReference type="PROSITE" id="PS50830"/>
    </source>
</evidence>
<dbReference type="SUPFAM" id="SSF50199">
    <property type="entry name" value="Staphylococcal nuclease"/>
    <property type="match status" value="5"/>
</dbReference>
<keyword evidence="10" id="KW-0007">Acetylation</keyword>
<evidence type="ECO:0000313" key="14">
    <source>
        <dbReference type="EMBL" id="NUU85286.1"/>
    </source>
</evidence>
<evidence type="ECO:0000256" key="11">
    <source>
        <dbReference type="PIRNR" id="PIRNR017179"/>
    </source>
</evidence>
<evidence type="ECO:0000256" key="5">
    <source>
        <dbReference type="ARBA" id="ARBA00022553"/>
    </source>
</evidence>
<dbReference type="FunFam" id="2.40.50.90:FF:000010">
    <property type="entry name" value="Ribonuclease"/>
    <property type="match status" value="1"/>
</dbReference>
<dbReference type="Pfam" id="PF00565">
    <property type="entry name" value="SNase"/>
    <property type="match status" value="4"/>
</dbReference>
<feature type="domain" description="TNase-like" evidence="13">
    <location>
        <begin position="10"/>
        <end position="151"/>
    </location>
</feature>
<dbReference type="GO" id="GO:0010494">
    <property type="term" value="C:cytoplasmic stress granule"/>
    <property type="evidence" value="ECO:0007669"/>
    <property type="project" value="UniProtKB-ARBA"/>
</dbReference>
<dbReference type="GO" id="GO:0031047">
    <property type="term" value="P:regulatory ncRNA-mediated gene silencing"/>
    <property type="evidence" value="ECO:0007669"/>
    <property type="project" value="UniProtKB-UniRule"/>
</dbReference>
<keyword evidence="8" id="KW-0378">Hydrolase</keyword>
<dbReference type="Gene3D" id="2.30.30.140">
    <property type="match status" value="1"/>
</dbReference>
<dbReference type="PANTHER" id="PTHR12302:SF2">
    <property type="entry name" value="STAPHYLOCOCCAL NUCLEASE DOMAIN-CONTAINING PROTEIN 1"/>
    <property type="match status" value="1"/>
</dbReference>